<reference evidence="1 2" key="1">
    <citation type="journal article" date="2015" name="Infect. Genet. Evol.">
        <title>Genomic sequences of six botulinum neurotoxin-producing strains representing three clostridial species illustrate the mobility and diversity of botulinum neurotoxin genes.</title>
        <authorList>
            <person name="Smith T.J."/>
            <person name="Hill K.K."/>
            <person name="Xie G."/>
            <person name="Foley B.T."/>
            <person name="Williamson C.H."/>
            <person name="Foster J.T."/>
            <person name="Johnson S.L."/>
            <person name="Chertkov O."/>
            <person name="Teshima H."/>
            <person name="Gibbons H.S."/>
            <person name="Johnsky L.A."/>
            <person name="Karavis M.A."/>
            <person name="Smith L.A."/>
        </authorList>
    </citation>
    <scope>NUCLEOTIDE SEQUENCE [LARGE SCALE GENOMIC DNA]</scope>
    <source>
        <strain evidence="1 2">CDC 2741</strain>
    </source>
</reference>
<accession>A0A0C1U7V0</accession>
<keyword evidence="2" id="KW-1185">Reference proteome</keyword>
<evidence type="ECO:0000313" key="2">
    <source>
        <dbReference type="Proteomes" id="UP000031366"/>
    </source>
</evidence>
<dbReference type="EMBL" id="AYSO01000013">
    <property type="protein sequence ID" value="KIE47848.1"/>
    <property type="molecule type" value="Genomic_DNA"/>
</dbReference>
<dbReference type="Proteomes" id="UP000031366">
    <property type="component" value="Unassembled WGS sequence"/>
</dbReference>
<comment type="caution">
    <text evidence="1">The sequence shown here is derived from an EMBL/GenBank/DDBJ whole genome shotgun (WGS) entry which is preliminary data.</text>
</comment>
<proteinExistence type="predicted"/>
<gene>
    <name evidence="1" type="ORF">U732_3559</name>
</gene>
<evidence type="ECO:0000313" key="1">
    <source>
        <dbReference type="EMBL" id="KIE47848.1"/>
    </source>
</evidence>
<sequence>MLELNKNSTITINNLKDFITVIYVIIDDIYQKVTPAYIKYRRNIDKAIMSDSEIITLSLVGKLLTIDSEKSMVWIFSKKSKRFISLNFCTRTRFHRTRKSLF</sequence>
<protein>
    <submittedName>
        <fullName evidence="1">Uncharacterized protein</fullName>
    </submittedName>
</protein>
<dbReference type="AlphaFoldDB" id="A0A0C1U7V0"/>
<name>A0A0C1U7V0_9CLOT</name>
<organism evidence="1 2">
    <name type="scientific">Clostridium argentinense CDC 2741</name>
    <dbReference type="NCBI Taxonomy" id="1418104"/>
    <lineage>
        <taxon>Bacteria</taxon>
        <taxon>Bacillati</taxon>
        <taxon>Bacillota</taxon>
        <taxon>Clostridia</taxon>
        <taxon>Eubacteriales</taxon>
        <taxon>Clostridiaceae</taxon>
        <taxon>Clostridium</taxon>
    </lineage>
</organism>